<accession>Q02B97</accession>
<dbReference type="SUPFAM" id="SSF48008">
    <property type="entry name" value="GntR ligand-binding domain-like"/>
    <property type="match status" value="1"/>
</dbReference>
<dbReference type="PANTHER" id="PTHR43537:SF45">
    <property type="entry name" value="GNTR FAMILY REGULATORY PROTEIN"/>
    <property type="match status" value="1"/>
</dbReference>
<evidence type="ECO:0000256" key="3">
    <source>
        <dbReference type="ARBA" id="ARBA00023163"/>
    </source>
</evidence>
<evidence type="ECO:0000256" key="1">
    <source>
        <dbReference type="ARBA" id="ARBA00023015"/>
    </source>
</evidence>
<dbReference type="InterPro" id="IPR000524">
    <property type="entry name" value="Tscrpt_reg_HTH_GntR"/>
</dbReference>
<dbReference type="Pfam" id="PF07729">
    <property type="entry name" value="FCD"/>
    <property type="match status" value="1"/>
</dbReference>
<sequence length="236" mass="26127">MQLPVLTRTEQVRRAILHQILTGTLRPGERLLEGKLSKELGVSQATVNAALQDLHNQGLVSKLLNRSTNVSRYTLADIEKLFAVRVLLEPAAVAALSAIWSEEAQDSLQEQVNQMRRAARTKDLSKWGIADYTFHQEIYRLSGNPYLMQAGQAIAAAPFAYILCDHLEALPTDYLAMAEDHQEVLTAIAEGPEAAARVTRHFLEEWLNHSRRALREVSANGSPAGLQLTAQLKDPA</sequence>
<dbReference type="PANTHER" id="PTHR43537">
    <property type="entry name" value="TRANSCRIPTIONAL REGULATOR, GNTR FAMILY"/>
    <property type="match status" value="1"/>
</dbReference>
<keyword evidence="1" id="KW-0805">Transcription regulation</keyword>
<name>Q02B97_SOLUE</name>
<dbReference type="EMBL" id="CP000473">
    <property type="protein sequence ID" value="ABJ81669.1"/>
    <property type="molecule type" value="Genomic_DNA"/>
</dbReference>
<dbReference type="Gene3D" id="1.20.120.530">
    <property type="entry name" value="GntR ligand-binding domain-like"/>
    <property type="match status" value="1"/>
</dbReference>
<dbReference type="InParanoid" id="Q02B97"/>
<reference evidence="5" key="1">
    <citation type="submission" date="2006-10" db="EMBL/GenBank/DDBJ databases">
        <title>Complete sequence of Solibacter usitatus Ellin6076.</title>
        <authorList>
            <consortium name="US DOE Joint Genome Institute"/>
            <person name="Copeland A."/>
            <person name="Lucas S."/>
            <person name="Lapidus A."/>
            <person name="Barry K."/>
            <person name="Detter J.C."/>
            <person name="Glavina del Rio T."/>
            <person name="Hammon N."/>
            <person name="Israni S."/>
            <person name="Dalin E."/>
            <person name="Tice H."/>
            <person name="Pitluck S."/>
            <person name="Thompson L.S."/>
            <person name="Brettin T."/>
            <person name="Bruce D."/>
            <person name="Han C."/>
            <person name="Tapia R."/>
            <person name="Gilna P."/>
            <person name="Schmutz J."/>
            <person name="Larimer F."/>
            <person name="Land M."/>
            <person name="Hauser L."/>
            <person name="Kyrpides N."/>
            <person name="Mikhailova N."/>
            <person name="Janssen P.H."/>
            <person name="Kuske C.R."/>
            <person name="Richardson P."/>
        </authorList>
    </citation>
    <scope>NUCLEOTIDE SEQUENCE</scope>
    <source>
        <strain evidence="5">Ellin6076</strain>
    </source>
</reference>
<evidence type="ECO:0000256" key="2">
    <source>
        <dbReference type="ARBA" id="ARBA00023125"/>
    </source>
</evidence>
<dbReference type="eggNOG" id="COG1802">
    <property type="taxonomic scope" value="Bacteria"/>
</dbReference>
<evidence type="ECO:0000259" key="4">
    <source>
        <dbReference type="PROSITE" id="PS50949"/>
    </source>
</evidence>
<dbReference type="HOGENOM" id="CLU_017584_5_5_0"/>
<dbReference type="InterPro" id="IPR036388">
    <property type="entry name" value="WH-like_DNA-bd_sf"/>
</dbReference>
<keyword evidence="2" id="KW-0238">DNA-binding</keyword>
<dbReference type="InterPro" id="IPR008920">
    <property type="entry name" value="TF_FadR/GntR_C"/>
</dbReference>
<dbReference type="InterPro" id="IPR011711">
    <property type="entry name" value="GntR_C"/>
</dbReference>
<dbReference type="GO" id="GO:0003700">
    <property type="term" value="F:DNA-binding transcription factor activity"/>
    <property type="evidence" value="ECO:0007669"/>
    <property type="project" value="InterPro"/>
</dbReference>
<evidence type="ECO:0000313" key="5">
    <source>
        <dbReference type="EMBL" id="ABJ81669.1"/>
    </source>
</evidence>
<dbReference type="SUPFAM" id="SSF46785">
    <property type="entry name" value="Winged helix' DNA-binding domain"/>
    <property type="match status" value="1"/>
</dbReference>
<proteinExistence type="predicted"/>
<dbReference type="SMART" id="SM00345">
    <property type="entry name" value="HTH_GNTR"/>
    <property type="match status" value="1"/>
</dbReference>
<feature type="domain" description="HTH gntR-type" evidence="4">
    <location>
        <begin position="6"/>
        <end position="73"/>
    </location>
</feature>
<dbReference type="OrthoDB" id="9816161at2"/>
<dbReference type="Pfam" id="PF00392">
    <property type="entry name" value="GntR"/>
    <property type="match status" value="1"/>
</dbReference>
<gene>
    <name evidence="5" type="ordered locus">Acid_0668</name>
</gene>
<dbReference type="GO" id="GO:0003677">
    <property type="term" value="F:DNA binding"/>
    <property type="evidence" value="ECO:0007669"/>
    <property type="project" value="UniProtKB-KW"/>
</dbReference>
<keyword evidence="3" id="KW-0804">Transcription</keyword>
<dbReference type="PROSITE" id="PS50949">
    <property type="entry name" value="HTH_GNTR"/>
    <property type="match status" value="1"/>
</dbReference>
<dbReference type="AlphaFoldDB" id="Q02B97"/>
<dbReference type="InterPro" id="IPR036390">
    <property type="entry name" value="WH_DNA-bd_sf"/>
</dbReference>
<dbReference type="SMART" id="SM00895">
    <property type="entry name" value="FCD"/>
    <property type="match status" value="1"/>
</dbReference>
<dbReference type="STRING" id="234267.Acid_0668"/>
<protein>
    <submittedName>
        <fullName evidence="5">Transcriptional regulator, GntR family</fullName>
    </submittedName>
</protein>
<dbReference type="Gene3D" id="1.10.10.10">
    <property type="entry name" value="Winged helix-like DNA-binding domain superfamily/Winged helix DNA-binding domain"/>
    <property type="match status" value="1"/>
</dbReference>
<organism evidence="5">
    <name type="scientific">Solibacter usitatus (strain Ellin6076)</name>
    <dbReference type="NCBI Taxonomy" id="234267"/>
    <lineage>
        <taxon>Bacteria</taxon>
        <taxon>Pseudomonadati</taxon>
        <taxon>Acidobacteriota</taxon>
        <taxon>Terriglobia</taxon>
        <taxon>Bryobacterales</taxon>
        <taxon>Solibacteraceae</taxon>
        <taxon>Candidatus Solibacter</taxon>
    </lineage>
</organism>
<dbReference type="KEGG" id="sus:Acid_0668"/>